<gene>
    <name evidence="4" type="ORF">GCM10007977_022760</name>
</gene>
<dbReference type="InterPro" id="IPR001434">
    <property type="entry name" value="OmcB-like_DUF11"/>
</dbReference>
<name>A0A917TF29_9ACTN</name>
<reference evidence="4" key="2">
    <citation type="submission" date="2020-09" db="EMBL/GenBank/DDBJ databases">
        <authorList>
            <person name="Sun Q."/>
            <person name="Ohkuma M."/>
        </authorList>
    </citation>
    <scope>NUCLEOTIDE SEQUENCE</scope>
    <source>
        <strain evidence="4">JCM 19831</strain>
    </source>
</reference>
<feature type="domain" description="DUF11" evidence="3">
    <location>
        <begin position="636"/>
        <end position="756"/>
    </location>
</feature>
<evidence type="ECO:0000313" key="4">
    <source>
        <dbReference type="EMBL" id="GGM21146.1"/>
    </source>
</evidence>
<feature type="chain" id="PRO_5038101485" description="DUF11 domain-containing protein" evidence="2">
    <location>
        <begin position="22"/>
        <end position="1022"/>
    </location>
</feature>
<evidence type="ECO:0000256" key="2">
    <source>
        <dbReference type="SAM" id="SignalP"/>
    </source>
</evidence>
<feature type="compositionally biased region" description="Basic and acidic residues" evidence="1">
    <location>
        <begin position="953"/>
        <end position="970"/>
    </location>
</feature>
<feature type="compositionally biased region" description="Basic and acidic residues" evidence="1">
    <location>
        <begin position="297"/>
        <end position="307"/>
    </location>
</feature>
<sequence>MAAAAALVAGMLVGLPHAARAAATPPPVSAVITLTMDYFERFEVPDDGIDEEGEFAPEVFIGDAATGGGGGQRGGVVSDDHFHPKNLTGSQRWVFSQRVTMPEGRRTLPITVRMWDVDDFLNFGGDKMDISPVNQDIELNLTYDILTDTWAGDSLSSREPSGCIDHEGNQQGQVCAIGDGDPNFEGDGNGKRAQLGLTIVSEQHSDADGDGLSDRDERFGIRYPDDVMAVDLPRYGADPLHKDLFLELDYSDGQAPSALAIEAVKNAFRLAPLPNPEGGPGLNLHVDSGGLWDKGGMERTGRPDRTCNDGTDNDGVDGADGADPDCYYRDIGVEDFTANCNNGIDDDGDGKSDKDDPDCIVGEDLGGGNQLAAHLDNCGFGDVFNQAKGSPGHNFNAMRARAFNYVIYTRSTADCDKGGQGSGTDIILYRTDGGALLHELGHNLGLRHGGGEDANCKPNYVSLMNYDINSGIPRAGGGLLLDFSPPRIDLYDGTSRHPAPLAKLKEDDLYEDVAQDPGDSQNQFVFLDGMRVKRTIPLNALPDWNGDNPAGNGDDGHAKQKVNIDNTGADDCTDLTRTAPATDDSEINGSDDWKTVLAYLPHRFPQPGAAPPAVEPGTFPNAQQAARILAANNTTDLTVGIADSPDPAAAGESVTWTITVTNRGPNSSTSTEVVTTLPAEVTDPATSAPCTVDGRRVTCNLSELKPGRSRSYTITAKIPAGLVYDNGGPKIIEATTRVRNLAGPDSAGADNTATAQTTVIAKADVTISNATAATPLEVLIGEPGSAALQLTVANGGPSTPVDANVTVAATADPGVTVAPASATTAVPALAKGAPRQVSFTGQLSCTTPGVKTVTLTSTVALANAADVDPDPSNNVRVTTFRIDCVVPIAINVRPGSTTNPINLNTDANLAALTTTAGEYGLPIAFDATTIDVSNTRWGLRENLFNTANPTGATERHGKGHPERSYELDERTRDADTDLVLHFRPSDSGLTATTTSACLKGKYRAADGNVYTFLGCDTVHIVP</sequence>
<feature type="signal peptide" evidence="2">
    <location>
        <begin position="1"/>
        <end position="21"/>
    </location>
</feature>
<organism evidence="4 5">
    <name type="scientific">Dactylosporangium sucinum</name>
    <dbReference type="NCBI Taxonomy" id="1424081"/>
    <lineage>
        <taxon>Bacteria</taxon>
        <taxon>Bacillati</taxon>
        <taxon>Actinomycetota</taxon>
        <taxon>Actinomycetes</taxon>
        <taxon>Micromonosporales</taxon>
        <taxon>Micromonosporaceae</taxon>
        <taxon>Dactylosporangium</taxon>
    </lineage>
</organism>
<comment type="caution">
    <text evidence="4">The sequence shown here is derived from an EMBL/GenBank/DDBJ whole genome shotgun (WGS) entry which is preliminary data.</text>
</comment>
<dbReference type="Pfam" id="PF01345">
    <property type="entry name" value="DUF11"/>
    <property type="match status" value="1"/>
</dbReference>
<accession>A0A917TF29</accession>
<dbReference type="AlphaFoldDB" id="A0A917TF29"/>
<protein>
    <recommendedName>
        <fullName evidence="3">DUF11 domain-containing protein</fullName>
    </recommendedName>
</protein>
<feature type="region of interest" description="Disordered" evidence="1">
    <location>
        <begin position="541"/>
        <end position="589"/>
    </location>
</feature>
<dbReference type="EMBL" id="BMPI01000009">
    <property type="protein sequence ID" value="GGM21146.1"/>
    <property type="molecule type" value="Genomic_DNA"/>
</dbReference>
<evidence type="ECO:0000313" key="5">
    <source>
        <dbReference type="Proteomes" id="UP000642070"/>
    </source>
</evidence>
<dbReference type="GO" id="GO:0005975">
    <property type="term" value="P:carbohydrate metabolic process"/>
    <property type="evidence" value="ECO:0007669"/>
    <property type="project" value="UniProtKB-ARBA"/>
</dbReference>
<keyword evidence="5" id="KW-1185">Reference proteome</keyword>
<keyword evidence="2" id="KW-0732">Signal</keyword>
<evidence type="ECO:0000259" key="3">
    <source>
        <dbReference type="Pfam" id="PF01345"/>
    </source>
</evidence>
<dbReference type="Gene3D" id="2.60.40.10">
    <property type="entry name" value="Immunoglobulins"/>
    <property type="match status" value="1"/>
</dbReference>
<feature type="region of interest" description="Disordered" evidence="1">
    <location>
        <begin position="946"/>
        <end position="970"/>
    </location>
</feature>
<dbReference type="SUPFAM" id="SSF55486">
    <property type="entry name" value="Metalloproteases ('zincins'), catalytic domain"/>
    <property type="match status" value="1"/>
</dbReference>
<dbReference type="Proteomes" id="UP000642070">
    <property type="component" value="Unassembled WGS sequence"/>
</dbReference>
<evidence type="ECO:0000256" key="1">
    <source>
        <dbReference type="SAM" id="MobiDB-lite"/>
    </source>
</evidence>
<proteinExistence type="predicted"/>
<feature type="compositionally biased region" description="Low complexity" evidence="1">
    <location>
        <begin position="543"/>
        <end position="552"/>
    </location>
</feature>
<feature type="region of interest" description="Disordered" evidence="1">
    <location>
        <begin position="297"/>
        <end position="318"/>
    </location>
</feature>
<dbReference type="InterPro" id="IPR013783">
    <property type="entry name" value="Ig-like_fold"/>
</dbReference>
<reference evidence="4" key="1">
    <citation type="journal article" date="2014" name="Int. J. Syst. Evol. Microbiol.">
        <title>Complete genome sequence of Corynebacterium casei LMG S-19264T (=DSM 44701T), isolated from a smear-ripened cheese.</title>
        <authorList>
            <consortium name="US DOE Joint Genome Institute (JGI-PGF)"/>
            <person name="Walter F."/>
            <person name="Albersmeier A."/>
            <person name="Kalinowski J."/>
            <person name="Ruckert C."/>
        </authorList>
    </citation>
    <scope>NUCLEOTIDE SEQUENCE</scope>
    <source>
        <strain evidence="4">JCM 19831</strain>
    </source>
</reference>